<dbReference type="AlphaFoldDB" id="A0A654ZM05"/>
<proteinExistence type="predicted"/>
<organism evidence="1 2">
    <name type="scientific">Mycobacterium tuberculosis</name>
    <dbReference type="NCBI Taxonomy" id="1773"/>
    <lineage>
        <taxon>Bacteria</taxon>
        <taxon>Bacillati</taxon>
        <taxon>Actinomycetota</taxon>
        <taxon>Actinomycetes</taxon>
        <taxon>Mycobacteriales</taxon>
        <taxon>Mycobacteriaceae</taxon>
        <taxon>Mycobacterium</taxon>
        <taxon>Mycobacterium tuberculosis complex</taxon>
    </lineage>
</organism>
<sequence>MRVGHPQRLLDGRDVGQPVGFHLPVGQPAVLRQHVLQQGAIGRVDRVDVAGGHAPGGSRWRGLAEIHRLHPILGRGVDPGHVFERQLIEALGGGADPGRDIAVGGQQRAHPMPDKVGVPLGLAQTRRPLLA</sequence>
<reference evidence="1 2" key="1">
    <citation type="submission" date="2015-03" db="EMBL/GenBank/DDBJ databases">
        <authorList>
            <consortium name="Pathogen Informatics"/>
        </authorList>
    </citation>
    <scope>NUCLEOTIDE SEQUENCE [LARGE SCALE GENOMIC DNA]</scope>
    <source>
        <strain evidence="1 2">Bir 185</strain>
    </source>
</reference>
<evidence type="ECO:0000313" key="2">
    <source>
        <dbReference type="Proteomes" id="UP000050164"/>
    </source>
</evidence>
<dbReference type="Proteomes" id="UP000050164">
    <property type="component" value="Unassembled WGS sequence"/>
</dbReference>
<accession>A0A654ZM05</accession>
<protein>
    <submittedName>
        <fullName evidence="1">Uncharacterized protein</fullName>
    </submittedName>
</protein>
<dbReference type="EMBL" id="CNFT01001376">
    <property type="protein sequence ID" value="CKT22782.1"/>
    <property type="molecule type" value="Genomic_DNA"/>
</dbReference>
<name>A0A654ZM05_MYCTX</name>
<gene>
    <name evidence="1" type="ORF">ERS027659_04122</name>
</gene>
<evidence type="ECO:0000313" key="1">
    <source>
        <dbReference type="EMBL" id="CKT22782.1"/>
    </source>
</evidence>